<gene>
    <name evidence="1" type="ORF">RBWH47_02658</name>
</gene>
<name>F2ATD1_RHOBT</name>
<dbReference type="Proteomes" id="UP000006222">
    <property type="component" value="Unassembled WGS sequence"/>
</dbReference>
<proteinExistence type="predicted"/>
<protein>
    <submittedName>
        <fullName evidence="1">Uncharacterized protein</fullName>
    </submittedName>
</protein>
<sequence length="55" mass="6105">MNQPSTGRHINWPNSLRWKSCRAFIVSGTFLDRIDLATSQGSPCLTTVGLDIGWV</sequence>
<evidence type="ECO:0000313" key="2">
    <source>
        <dbReference type="Proteomes" id="UP000006222"/>
    </source>
</evidence>
<dbReference type="EMBL" id="AFAR01000164">
    <property type="protein sequence ID" value="EGF27087.1"/>
    <property type="molecule type" value="Genomic_DNA"/>
</dbReference>
<accession>F2ATD1</accession>
<reference evidence="1 2" key="1">
    <citation type="journal article" date="2013" name="Mar. Genomics">
        <title>Expression of sulfatases in Rhodopirellula baltica and the diversity of sulfatases in the genus Rhodopirellula.</title>
        <authorList>
            <person name="Wegner C.E."/>
            <person name="Richter-Heitmann T."/>
            <person name="Klindworth A."/>
            <person name="Klockow C."/>
            <person name="Richter M."/>
            <person name="Achstetter T."/>
            <person name="Glockner F.O."/>
            <person name="Harder J."/>
        </authorList>
    </citation>
    <scope>NUCLEOTIDE SEQUENCE [LARGE SCALE GENOMIC DNA]</scope>
    <source>
        <strain evidence="1 2">WH47</strain>
    </source>
</reference>
<comment type="caution">
    <text evidence="1">The sequence shown here is derived from an EMBL/GenBank/DDBJ whole genome shotgun (WGS) entry which is preliminary data.</text>
</comment>
<evidence type="ECO:0000313" key="1">
    <source>
        <dbReference type="EMBL" id="EGF27087.1"/>
    </source>
</evidence>
<organism evidence="1 2">
    <name type="scientific">Rhodopirellula baltica WH47</name>
    <dbReference type="NCBI Taxonomy" id="991778"/>
    <lineage>
        <taxon>Bacteria</taxon>
        <taxon>Pseudomonadati</taxon>
        <taxon>Planctomycetota</taxon>
        <taxon>Planctomycetia</taxon>
        <taxon>Pirellulales</taxon>
        <taxon>Pirellulaceae</taxon>
        <taxon>Rhodopirellula</taxon>
    </lineage>
</organism>
<dbReference type="AlphaFoldDB" id="F2ATD1"/>